<evidence type="ECO:0000256" key="5">
    <source>
        <dbReference type="ARBA" id="ARBA00022741"/>
    </source>
</evidence>
<dbReference type="InterPro" id="IPR036890">
    <property type="entry name" value="HATPase_C_sf"/>
</dbReference>
<evidence type="ECO:0000256" key="7">
    <source>
        <dbReference type="ARBA" id="ARBA00022840"/>
    </source>
</evidence>
<reference evidence="14" key="1">
    <citation type="submission" date="2017-04" db="EMBL/GenBank/DDBJ databases">
        <authorList>
            <person name="Varghese N."/>
            <person name="Submissions S."/>
        </authorList>
    </citation>
    <scope>NUCLEOTIDE SEQUENCE [LARGE SCALE GENOMIC DNA]</scope>
    <source>
        <strain evidence="14">K3S</strain>
    </source>
</reference>
<dbReference type="GO" id="GO:0000160">
    <property type="term" value="P:phosphorelay signal transduction system"/>
    <property type="evidence" value="ECO:0007669"/>
    <property type="project" value="UniProtKB-KW"/>
</dbReference>
<dbReference type="PROSITE" id="PS50112">
    <property type="entry name" value="PAS"/>
    <property type="match status" value="3"/>
</dbReference>
<evidence type="ECO:0000256" key="9">
    <source>
        <dbReference type="SAM" id="Phobius"/>
    </source>
</evidence>
<keyword evidence="9" id="KW-0812">Transmembrane</keyword>
<accession>A0A1X7CVY0</accession>
<evidence type="ECO:0000313" key="14">
    <source>
        <dbReference type="Proteomes" id="UP000192906"/>
    </source>
</evidence>
<protein>
    <recommendedName>
        <fullName evidence="2">histidine kinase</fullName>
        <ecNumber evidence="2">2.7.13.3</ecNumber>
    </recommendedName>
</protein>
<dbReference type="GO" id="GO:0004673">
    <property type="term" value="F:protein histidine kinase activity"/>
    <property type="evidence" value="ECO:0007669"/>
    <property type="project" value="UniProtKB-EC"/>
</dbReference>
<dbReference type="SMART" id="SM00091">
    <property type="entry name" value="PAS"/>
    <property type="match status" value="4"/>
</dbReference>
<evidence type="ECO:0000256" key="2">
    <source>
        <dbReference type="ARBA" id="ARBA00012438"/>
    </source>
</evidence>
<evidence type="ECO:0000256" key="6">
    <source>
        <dbReference type="ARBA" id="ARBA00022777"/>
    </source>
</evidence>
<keyword evidence="3" id="KW-0597">Phosphoprotein</keyword>
<feature type="domain" description="Histidine kinase" evidence="10">
    <location>
        <begin position="730"/>
        <end position="987"/>
    </location>
</feature>
<comment type="catalytic activity">
    <reaction evidence="1">
        <text>ATP + protein L-histidine = ADP + protein N-phospho-L-histidine.</text>
        <dbReference type="EC" id="2.7.13.3"/>
    </reaction>
</comment>
<dbReference type="InterPro" id="IPR003594">
    <property type="entry name" value="HATPase_dom"/>
</dbReference>
<dbReference type="EMBL" id="FWZU01000002">
    <property type="protein sequence ID" value="SMF04170.1"/>
    <property type="molecule type" value="Genomic_DNA"/>
</dbReference>
<dbReference type="InterPro" id="IPR013767">
    <property type="entry name" value="PAS_fold"/>
</dbReference>
<name>A0A1X7CVY0_9BACT</name>
<dbReference type="InterPro" id="IPR001610">
    <property type="entry name" value="PAC"/>
</dbReference>
<dbReference type="SUPFAM" id="SSF55785">
    <property type="entry name" value="PYP-like sensor domain (PAS domain)"/>
    <property type="match status" value="4"/>
</dbReference>
<dbReference type="PANTHER" id="PTHR43065">
    <property type="entry name" value="SENSOR HISTIDINE KINASE"/>
    <property type="match status" value="1"/>
</dbReference>
<dbReference type="InterPro" id="IPR000700">
    <property type="entry name" value="PAS-assoc_C"/>
</dbReference>
<sequence length="993" mass="110158">MLQQKKRLILLAMIMVLLVGAVSIISTSLLYRTSIIEQKSRLSELVKSQAILISELSITNSNLDHKIGKTKHLETLLHHLANAYKKYKINRESGEFTLGIKADENIQFLILNAEIVSTSQKAAFIHFGSDRGIPMQMALSGKSGTITALDYAGHNVLAAYTSLNIDGQTIGLVAKINLSEIKKPFIQTNFIVFGLGIILTTIGLFLFIKISGPLLLKITESEKNYRNLVEGSNSIILRINKMGIISFANSFSKNFFNHDGKNIVGLPAILLLASQSEYANNSSSLSSILAFWGDGEGPHEKSVHLNDGRIAWISWRVRKIVDSNEAVEELLCIGNDITTTHISRENLKESESRHRIIFENSPLGMVRFNPEGIILDCNSKIIEILDSTREKLVGFNVAQNASPKMQEAIKKALAGESSIYEDLYTSVTGNKTSYVRAVFNPVRSGKTSTEVIGTLEDISDRIDVERNLAESEERFRGIAKASPVGIIITDIKGSLLYANERMMELTGRNYTDQTGLSWMNNIHNKDKSNLITNWYNANFISKNRLEFRIVHNSGVTLWILGQIVELNDKNEQMIGYVITMTDITQIKTTELEHTRLTAAIDQAAESVMITNTDGIITYVNPAFQKISGYSAEEAIGKKPRFLQSGEQDSLFYDKLWDTILAGHIWEGKFVNIKKDGKHYTQEASIGPIRDETGKIINFVCVSRDISKQLVVEAQLRQAQKLESIGELAAGIAHEINTPTQYVSTNNQFMKEAFTTLLAITNNYRELITAVKSGESQDELLKRAESGLDDDELTYLEEDIPNAISESETGLKRISEIVQSVKQLAHPGEVKKGLYDLGNIIRNAVTVSTNEWKYVSEIELNIDENLPELLCLKGEIGQVMLNLIINAAHAIESKLGKNTEHKGKITISTYKEEDWAVLKVSDTGTGMPKNVAKRAFDPFFTTKEVGKGTGQGLAIAHNVIVNMHNGVLDLETEEGIGTTFTVKLPLEGAGQQLN</sequence>
<keyword evidence="7" id="KW-0067">ATP-binding</keyword>
<dbReference type="Gene3D" id="1.10.287.130">
    <property type="match status" value="1"/>
</dbReference>
<feature type="domain" description="PAS" evidence="11">
    <location>
        <begin position="350"/>
        <end position="413"/>
    </location>
</feature>
<dbReference type="Pfam" id="PF02518">
    <property type="entry name" value="HATPase_c"/>
    <property type="match status" value="1"/>
</dbReference>
<dbReference type="PRINTS" id="PR00344">
    <property type="entry name" value="BCTRLSENSOR"/>
</dbReference>
<dbReference type="SMART" id="SM00086">
    <property type="entry name" value="PAC"/>
    <property type="match status" value="4"/>
</dbReference>
<dbReference type="CDD" id="cd00130">
    <property type="entry name" value="PAS"/>
    <property type="match status" value="3"/>
</dbReference>
<feature type="domain" description="PAC" evidence="12">
    <location>
        <begin position="543"/>
        <end position="595"/>
    </location>
</feature>
<dbReference type="Gene3D" id="3.30.450.20">
    <property type="entry name" value="PAS domain"/>
    <property type="match status" value="4"/>
</dbReference>
<keyword evidence="14" id="KW-1185">Reference proteome</keyword>
<proteinExistence type="predicted"/>
<evidence type="ECO:0000259" key="11">
    <source>
        <dbReference type="PROSITE" id="PS50112"/>
    </source>
</evidence>
<evidence type="ECO:0000256" key="4">
    <source>
        <dbReference type="ARBA" id="ARBA00022679"/>
    </source>
</evidence>
<dbReference type="PROSITE" id="PS50113">
    <property type="entry name" value="PAC"/>
    <property type="match status" value="3"/>
</dbReference>
<dbReference type="Pfam" id="PF00989">
    <property type="entry name" value="PAS"/>
    <property type="match status" value="1"/>
</dbReference>
<evidence type="ECO:0000256" key="3">
    <source>
        <dbReference type="ARBA" id="ARBA00022553"/>
    </source>
</evidence>
<feature type="domain" description="PAC" evidence="12">
    <location>
        <begin position="663"/>
        <end position="717"/>
    </location>
</feature>
<gene>
    <name evidence="13" type="ORF">SAMN06295933_1336</name>
</gene>
<dbReference type="GO" id="GO:0006355">
    <property type="term" value="P:regulation of DNA-templated transcription"/>
    <property type="evidence" value="ECO:0007669"/>
    <property type="project" value="InterPro"/>
</dbReference>
<dbReference type="Gene3D" id="3.30.565.10">
    <property type="entry name" value="Histidine kinase-like ATPase, C-terminal domain"/>
    <property type="match status" value="1"/>
</dbReference>
<dbReference type="SUPFAM" id="SSF55874">
    <property type="entry name" value="ATPase domain of HSP90 chaperone/DNA topoisomerase II/histidine kinase"/>
    <property type="match status" value="1"/>
</dbReference>
<feature type="domain" description="PAC" evidence="12">
    <location>
        <begin position="297"/>
        <end position="349"/>
    </location>
</feature>
<keyword evidence="5" id="KW-0547">Nucleotide-binding</keyword>
<dbReference type="OrthoDB" id="9769169at2"/>
<dbReference type="PROSITE" id="PS50109">
    <property type="entry name" value="HIS_KIN"/>
    <property type="match status" value="1"/>
</dbReference>
<evidence type="ECO:0000313" key="13">
    <source>
        <dbReference type="EMBL" id="SMF04170.1"/>
    </source>
</evidence>
<dbReference type="InterPro" id="IPR004358">
    <property type="entry name" value="Sig_transdc_His_kin-like_C"/>
</dbReference>
<keyword evidence="9" id="KW-0472">Membrane</keyword>
<dbReference type="Proteomes" id="UP000192906">
    <property type="component" value="Unassembled WGS sequence"/>
</dbReference>
<dbReference type="STRING" id="1519643.SAMN06295933_1336"/>
<feature type="transmembrane region" description="Helical" evidence="9">
    <location>
        <begin position="6"/>
        <end position="31"/>
    </location>
</feature>
<feature type="domain" description="PAS" evidence="11">
    <location>
        <begin position="471"/>
        <end position="530"/>
    </location>
</feature>
<keyword evidence="8" id="KW-0902">Two-component regulatory system</keyword>
<organism evidence="13 14">
    <name type="scientific">Desulfovibrio gilichinskyi</name>
    <dbReference type="NCBI Taxonomy" id="1519643"/>
    <lineage>
        <taxon>Bacteria</taxon>
        <taxon>Pseudomonadati</taxon>
        <taxon>Thermodesulfobacteriota</taxon>
        <taxon>Desulfovibrionia</taxon>
        <taxon>Desulfovibrionales</taxon>
        <taxon>Desulfovibrionaceae</taxon>
        <taxon>Desulfovibrio</taxon>
    </lineage>
</organism>
<evidence type="ECO:0000256" key="8">
    <source>
        <dbReference type="ARBA" id="ARBA00023012"/>
    </source>
</evidence>
<evidence type="ECO:0000259" key="10">
    <source>
        <dbReference type="PROSITE" id="PS50109"/>
    </source>
</evidence>
<dbReference type="AlphaFoldDB" id="A0A1X7CVY0"/>
<dbReference type="InterPro" id="IPR005467">
    <property type="entry name" value="His_kinase_dom"/>
</dbReference>
<dbReference type="EC" id="2.7.13.3" evidence="2"/>
<keyword evidence="9" id="KW-1133">Transmembrane helix</keyword>
<dbReference type="GO" id="GO:0005524">
    <property type="term" value="F:ATP binding"/>
    <property type="evidence" value="ECO:0007669"/>
    <property type="project" value="UniProtKB-KW"/>
</dbReference>
<keyword evidence="6" id="KW-0418">Kinase</keyword>
<dbReference type="NCBIfam" id="TIGR00229">
    <property type="entry name" value="sensory_box"/>
    <property type="match status" value="4"/>
</dbReference>
<feature type="transmembrane region" description="Helical" evidence="9">
    <location>
        <begin position="190"/>
        <end position="208"/>
    </location>
</feature>
<dbReference type="InterPro" id="IPR000014">
    <property type="entry name" value="PAS"/>
</dbReference>
<dbReference type="RefSeq" id="WP_085100155.1">
    <property type="nucleotide sequence ID" value="NZ_FWZU01000002.1"/>
</dbReference>
<evidence type="ECO:0000259" key="12">
    <source>
        <dbReference type="PROSITE" id="PS50113"/>
    </source>
</evidence>
<dbReference type="PANTHER" id="PTHR43065:SF46">
    <property type="entry name" value="C4-DICARBOXYLATE TRANSPORT SENSOR PROTEIN DCTB"/>
    <property type="match status" value="1"/>
</dbReference>
<dbReference type="InterPro" id="IPR035965">
    <property type="entry name" value="PAS-like_dom_sf"/>
</dbReference>
<dbReference type="Pfam" id="PF13426">
    <property type="entry name" value="PAS_9"/>
    <property type="match status" value="2"/>
</dbReference>
<feature type="domain" description="PAS" evidence="11">
    <location>
        <begin position="592"/>
        <end position="637"/>
    </location>
</feature>
<dbReference type="SMART" id="SM00387">
    <property type="entry name" value="HATPase_c"/>
    <property type="match status" value="1"/>
</dbReference>
<evidence type="ECO:0000256" key="1">
    <source>
        <dbReference type="ARBA" id="ARBA00000085"/>
    </source>
</evidence>
<keyword evidence="4" id="KW-0808">Transferase</keyword>